<dbReference type="Proteomes" id="UP000507245">
    <property type="component" value="Unassembled WGS sequence"/>
</dbReference>
<dbReference type="AlphaFoldDB" id="A0A6J5X4H8"/>
<dbReference type="PANTHER" id="PTHR23346:SF19">
    <property type="entry name" value="PROTEASOME ADAPTER AND SCAFFOLD PROTEIN ECM29"/>
    <property type="match status" value="1"/>
</dbReference>
<protein>
    <recommendedName>
        <fullName evidence="2">Proteasome adapter and scaffold protein ECM29 HEAT-repeat domain-containing protein</fullName>
    </recommendedName>
</protein>
<evidence type="ECO:0000256" key="1">
    <source>
        <dbReference type="ARBA" id="ARBA00022737"/>
    </source>
</evidence>
<evidence type="ECO:0000313" key="4">
    <source>
        <dbReference type="Proteomes" id="UP000507245"/>
    </source>
</evidence>
<dbReference type="InterPro" id="IPR011989">
    <property type="entry name" value="ARM-like"/>
</dbReference>
<dbReference type="GO" id="GO:0005737">
    <property type="term" value="C:cytoplasm"/>
    <property type="evidence" value="ECO:0007669"/>
    <property type="project" value="TreeGrafter"/>
</dbReference>
<proteinExistence type="predicted"/>
<accession>A0A6J5X4H8</accession>
<dbReference type="Pfam" id="PF24492">
    <property type="entry name" value="HEAT_ECM29"/>
    <property type="match status" value="1"/>
</dbReference>
<feature type="domain" description="Proteasome adapter and scaffold protein ECM29 HEAT-repeat" evidence="2">
    <location>
        <begin position="381"/>
        <end position="511"/>
    </location>
</feature>
<gene>
    <name evidence="3" type="ORF">ORAREDHAP_LOCUS29243</name>
</gene>
<dbReference type="GO" id="GO:0005634">
    <property type="term" value="C:nucleus"/>
    <property type="evidence" value="ECO:0007669"/>
    <property type="project" value="TreeGrafter"/>
</dbReference>
<dbReference type="Gene3D" id="1.25.10.10">
    <property type="entry name" value="Leucine-rich Repeat Variant"/>
    <property type="match status" value="1"/>
</dbReference>
<dbReference type="SUPFAM" id="SSF48371">
    <property type="entry name" value="ARM repeat"/>
    <property type="match status" value="1"/>
</dbReference>
<dbReference type="GO" id="GO:0036503">
    <property type="term" value="P:ERAD pathway"/>
    <property type="evidence" value="ECO:0007669"/>
    <property type="project" value="TreeGrafter"/>
</dbReference>
<dbReference type="PANTHER" id="PTHR23346">
    <property type="entry name" value="TRANSLATIONAL ACTIVATOR GCN1-RELATED"/>
    <property type="match status" value="1"/>
</dbReference>
<organism evidence="3 4">
    <name type="scientific">Prunus armeniaca</name>
    <name type="common">Apricot</name>
    <name type="synonym">Armeniaca vulgaris</name>
    <dbReference type="NCBI Taxonomy" id="36596"/>
    <lineage>
        <taxon>Eukaryota</taxon>
        <taxon>Viridiplantae</taxon>
        <taxon>Streptophyta</taxon>
        <taxon>Embryophyta</taxon>
        <taxon>Tracheophyta</taxon>
        <taxon>Spermatophyta</taxon>
        <taxon>Magnoliopsida</taxon>
        <taxon>eudicotyledons</taxon>
        <taxon>Gunneridae</taxon>
        <taxon>Pentapetalae</taxon>
        <taxon>rosids</taxon>
        <taxon>fabids</taxon>
        <taxon>Rosales</taxon>
        <taxon>Rosaceae</taxon>
        <taxon>Amygdaloideae</taxon>
        <taxon>Amygdaleae</taxon>
        <taxon>Prunus</taxon>
    </lineage>
</organism>
<sequence>MAKANITGHVDWIHVEAAARFLGVASSALATAEYALISELIASVSGRHKLRFEAQHGALCAVGYVTADCRSRNLLETAALASVAIQALGHIGLIVPLPSRIMIRIQVEDVLFAAGEALSFLWGGVPEAFSHLLGEQNELTQELASQGMSIVYELGDASMKENWVHALVNSLTGSGKRKRAIKLVEDSECFKRELLVKVLVEGNSARIRSFANVANEMGQPDLIYKFMDLANYQASLIPRGIAKQAGDALKPHLRSLIPRLVRYQYDPDKKCAGCYGTHMKSLVADSKKPLMKTWTLLLMIVNTMWIPALALPKLAEIFRVIQHSRAVICCKHLRKLWSAAFRAMDDIKETVRNSGDKLCRALTSLTVRLSDVSLTGCRDCIRPHLSDLVCCMLESLSSLEDQGLNYVELHAANVGIQTEKLENLRISIAKGSPMWETLDLCIKVVDSEALDQLVPRLAQLVRSGVGLNTRVGIASFITLLVQKVGVEIKPYTSRLLRLLFPVVKDEKSAASNVPSPVLVQLNGGSHESRNLDRESRNWNWNWINYSTLADPIIDCDDSRMTSLFSGLFEELWEEHTSSERVALQLYLEEIVSLICEGIGSSSWASKKKSAQAISKLSEVLEIPGRLWEGKDALLYAIAALSVSCNKAISSDDPATMNEILSVVSSACTKKQRNTVKQLSLVLNRLLEYDLLLFVVKAFGNQEFFNVVFPLLYEMFTSGTLSQSGEATLVVDAAKAVVSLNATSIVECISTVKVAQVHVTASESLLVIIKLYQKLQPIRCIDVQFKDELVICTR</sequence>
<evidence type="ECO:0000259" key="2">
    <source>
        <dbReference type="Pfam" id="PF24492"/>
    </source>
</evidence>
<keyword evidence="1" id="KW-0677">Repeat</keyword>
<dbReference type="InterPro" id="IPR016024">
    <property type="entry name" value="ARM-type_fold"/>
</dbReference>
<keyword evidence="4" id="KW-1185">Reference proteome</keyword>
<dbReference type="InterPro" id="IPR055443">
    <property type="entry name" value="HEAT_ECM29"/>
</dbReference>
<dbReference type="EMBL" id="CAEKKB010000004">
    <property type="protein sequence ID" value="CAB4308926.1"/>
    <property type="molecule type" value="Genomic_DNA"/>
</dbReference>
<reference evidence="4" key="1">
    <citation type="journal article" date="2020" name="Genome Biol.">
        <title>Gamete binning: chromosome-level and haplotype-resolved genome assembly enabled by high-throughput single-cell sequencing of gamete genomes.</title>
        <authorList>
            <person name="Campoy J.A."/>
            <person name="Sun H."/>
            <person name="Goel M."/>
            <person name="Jiao W.-B."/>
            <person name="Folz-Donahue K."/>
            <person name="Wang N."/>
            <person name="Rubio M."/>
            <person name="Liu C."/>
            <person name="Kukat C."/>
            <person name="Ruiz D."/>
            <person name="Huettel B."/>
            <person name="Schneeberger K."/>
        </authorList>
    </citation>
    <scope>NUCLEOTIDE SEQUENCE [LARGE SCALE GENOMIC DNA]</scope>
    <source>
        <strain evidence="4">cv. Rojo Pasion</strain>
    </source>
</reference>
<dbReference type="GO" id="GO:0060090">
    <property type="term" value="F:molecular adaptor activity"/>
    <property type="evidence" value="ECO:0007669"/>
    <property type="project" value="TreeGrafter"/>
</dbReference>
<dbReference type="OrthoDB" id="16066at2759"/>
<evidence type="ECO:0000313" key="3">
    <source>
        <dbReference type="EMBL" id="CAB4308926.1"/>
    </source>
</evidence>
<name>A0A6J5X4H8_PRUAR</name>